<dbReference type="Proteomes" id="UP000656804">
    <property type="component" value="Unassembled WGS sequence"/>
</dbReference>
<dbReference type="Gene3D" id="3.40.50.720">
    <property type="entry name" value="NAD(P)-binding Rossmann-like Domain"/>
    <property type="match status" value="1"/>
</dbReference>
<dbReference type="InterPro" id="IPR036291">
    <property type="entry name" value="NAD(P)-bd_dom_sf"/>
</dbReference>
<evidence type="ECO:0000313" key="2">
    <source>
        <dbReference type="Proteomes" id="UP000656804"/>
    </source>
</evidence>
<dbReference type="Pfam" id="PF02423">
    <property type="entry name" value="OCD_Mu_crystall"/>
    <property type="match status" value="1"/>
</dbReference>
<accession>A0A930UZ34</accession>
<dbReference type="InterPro" id="IPR003462">
    <property type="entry name" value="ODC_Mu_crystall"/>
</dbReference>
<reference evidence="1" key="1">
    <citation type="submission" date="2020-11" db="EMBL/GenBank/DDBJ databases">
        <title>Nocardioides sp. CBS4Y-1, whole genome shotgun sequence.</title>
        <authorList>
            <person name="Tuo L."/>
        </authorList>
    </citation>
    <scope>NUCLEOTIDE SEQUENCE</scope>
    <source>
        <strain evidence="1">CBS4Y-1</strain>
    </source>
</reference>
<dbReference type="InterPro" id="IPR023401">
    <property type="entry name" value="ODC_N"/>
</dbReference>
<dbReference type="RefSeq" id="WP_194502311.1">
    <property type="nucleotide sequence ID" value="NZ_JADIVZ010000002.1"/>
</dbReference>
<dbReference type="EMBL" id="JADIVZ010000002">
    <property type="protein sequence ID" value="MBF4161039.1"/>
    <property type="molecule type" value="Genomic_DNA"/>
</dbReference>
<dbReference type="PANTHER" id="PTHR13812">
    <property type="entry name" value="KETIMINE REDUCTASE MU-CRYSTALLIN"/>
    <property type="match status" value="1"/>
</dbReference>
<name>A0A930UZ34_9ACTN</name>
<comment type="caution">
    <text evidence="1">The sequence shown here is derived from an EMBL/GenBank/DDBJ whole genome shotgun (WGS) entry which is preliminary data.</text>
</comment>
<dbReference type="GO" id="GO:0005737">
    <property type="term" value="C:cytoplasm"/>
    <property type="evidence" value="ECO:0007669"/>
    <property type="project" value="TreeGrafter"/>
</dbReference>
<protein>
    <submittedName>
        <fullName evidence="1">Ornithine cyclodeaminase family protein</fullName>
    </submittedName>
</protein>
<dbReference type="AlphaFoldDB" id="A0A930UZ34"/>
<sequence length="310" mass="32189">MTLLLDDDDVRRLLTPAEALAWTTEALLRHAHGALVSPARVRSTLGAGDLVFTLGASGGEWYGYRAYDTLGLPGSEQTVVLHDARTGGVAAVAIGSELGARRTGALGGVAMRALTDGALRTLAVIGTGRQAWAQVWAISGFVQPAEVRVFSRDPARRTALADRIWCELGLRAVAVGSAREAVTTADAVVLATSSGTPVVETDWLDDDVVVTTVGPKQEGRAEFARDLVFDAAFAVTDSPTQLAAYDPPALAAGLDQAPLADVVAGRVVPPVGGRRVYCSVGLAGTEIHLLGRLVAARRAEGRQPDPAPGG</sequence>
<dbReference type="PANTHER" id="PTHR13812:SF19">
    <property type="entry name" value="KETIMINE REDUCTASE MU-CRYSTALLIN"/>
    <property type="match status" value="1"/>
</dbReference>
<evidence type="ECO:0000313" key="1">
    <source>
        <dbReference type="EMBL" id="MBF4161039.1"/>
    </source>
</evidence>
<gene>
    <name evidence="1" type="ORF">ISG29_05005</name>
</gene>
<proteinExistence type="predicted"/>
<dbReference type="SUPFAM" id="SSF51735">
    <property type="entry name" value="NAD(P)-binding Rossmann-fold domains"/>
    <property type="match status" value="1"/>
</dbReference>
<organism evidence="1 2">
    <name type="scientific">Nocardioides acrostichi</name>
    <dbReference type="NCBI Taxonomy" id="2784339"/>
    <lineage>
        <taxon>Bacteria</taxon>
        <taxon>Bacillati</taxon>
        <taxon>Actinomycetota</taxon>
        <taxon>Actinomycetes</taxon>
        <taxon>Propionibacteriales</taxon>
        <taxon>Nocardioidaceae</taxon>
        <taxon>Nocardioides</taxon>
    </lineage>
</organism>
<dbReference type="Gene3D" id="3.30.1780.10">
    <property type="entry name" value="ornithine cyclodeaminase, domain 1"/>
    <property type="match status" value="1"/>
</dbReference>
<keyword evidence="2" id="KW-1185">Reference proteome</keyword>